<evidence type="ECO:0000313" key="1">
    <source>
        <dbReference type="EMBL" id="KAK3713541.1"/>
    </source>
</evidence>
<organism evidence="1 2">
    <name type="scientific">Vermiconidia calcicola</name>
    <dbReference type="NCBI Taxonomy" id="1690605"/>
    <lineage>
        <taxon>Eukaryota</taxon>
        <taxon>Fungi</taxon>
        <taxon>Dikarya</taxon>
        <taxon>Ascomycota</taxon>
        <taxon>Pezizomycotina</taxon>
        <taxon>Dothideomycetes</taxon>
        <taxon>Dothideomycetidae</taxon>
        <taxon>Mycosphaerellales</taxon>
        <taxon>Extremaceae</taxon>
        <taxon>Vermiconidia</taxon>
    </lineage>
</organism>
<name>A0ACC3NC25_9PEZI</name>
<proteinExistence type="predicted"/>
<dbReference type="Proteomes" id="UP001281147">
    <property type="component" value="Unassembled WGS sequence"/>
</dbReference>
<dbReference type="EMBL" id="JAUTXU010000062">
    <property type="protein sequence ID" value="KAK3713541.1"/>
    <property type="molecule type" value="Genomic_DNA"/>
</dbReference>
<gene>
    <name evidence="1" type="ORF">LTR37_008499</name>
</gene>
<evidence type="ECO:0000313" key="2">
    <source>
        <dbReference type="Proteomes" id="UP001281147"/>
    </source>
</evidence>
<reference evidence="1" key="1">
    <citation type="submission" date="2023-07" db="EMBL/GenBank/DDBJ databases">
        <title>Black Yeasts Isolated from many extreme environments.</title>
        <authorList>
            <person name="Coleine C."/>
            <person name="Stajich J.E."/>
            <person name="Selbmann L."/>
        </authorList>
    </citation>
    <scope>NUCLEOTIDE SEQUENCE</scope>
    <source>
        <strain evidence="1">CCFEE 5714</strain>
    </source>
</reference>
<protein>
    <submittedName>
        <fullName evidence="1">Uncharacterized protein</fullName>
    </submittedName>
</protein>
<sequence>MEIVETLQKRLDYLESYVARGEHNVGETPTNLAVGAVTDPHLLSGLTPQRDPESTYTLPYTGIVVLRQQHHSQIPPRPSAEDEFSTTEGIGRQSQLQTAEDLLALHTSDSYPLQSLQVTNDSIMEQASDSMTCETGQQHAEPARQSNLDRLTPPSDNGTNRLDIDEADGRPRFYGPTSQLHIQRHSVPIESPSDLPFGIDIDSSPLQIMLLNTYWKIQPHAQIIVDEGLFEHGRDLGVRSEYYSAFLQSAILACATRMSTSEAVRGLGVRYAERAKSYIAQELEDPNTATLQGFLLLSDFEATRGRDRLGYLYCGIGCRLVFDLGLPENCTDLIARGKLSPSEARWRHTLFLEAFVFDKLWSLYTGRPGSVPTSILEAAHNRSLAAGWAGPATLGPWVVLCADISEITDILNNSTTLDNDAKARIADLDSRVQRHHESLPPSLMLQKERVYDLPATAYSLHIQLHGIRIVLHRLLHKAACQHMTDPDSGPSDAQTSLLAHSRAIMYENAMDIAELVSVYQQIYGMEGILTNMLDNSYIAAAMLISHALRGQQTKTSLDRELQYLRSLADMLLKAEKHFPVTVRMRFTLSKLVNDTALAGLFGYFAKQPATSDTANNVTTILQNHLVDLDSDRAIQDLAGSQDMQVFAGFNFEDSAESRMFQEMHLQNMMSW</sequence>
<comment type="caution">
    <text evidence="1">The sequence shown here is derived from an EMBL/GenBank/DDBJ whole genome shotgun (WGS) entry which is preliminary data.</text>
</comment>
<keyword evidence="2" id="KW-1185">Reference proteome</keyword>
<accession>A0ACC3NC25</accession>